<keyword evidence="8" id="KW-1185">Reference proteome</keyword>
<feature type="transmembrane region" description="Helical" evidence="6">
    <location>
        <begin position="31"/>
        <end position="52"/>
    </location>
</feature>
<sequence length="130" mass="15288">MWVFYLISLPLTLGMVVLTLKYFAGPGIPRYVFFTVGYAWFCSLSIIIIVPADIWTAITEHPNGVISFFWSWSYWSTFLLTWYVMDELIYRLLFVFLILVCTLFSCYAQDDSVWVCFETSSRMNELCSQF</sequence>
<feature type="transmembrane region" description="Helical" evidence="6">
    <location>
        <begin position="64"/>
        <end position="85"/>
    </location>
</feature>
<evidence type="ECO:0000256" key="3">
    <source>
        <dbReference type="ARBA" id="ARBA00022692"/>
    </source>
</evidence>
<dbReference type="PANTHER" id="PTHR21355">
    <property type="entry name" value="G-PROTEIN COUPLED RECEPTOR-ASSOCIATED PROTEIN LMBRD2"/>
    <property type="match status" value="1"/>
</dbReference>
<reference evidence="8" key="1">
    <citation type="journal article" date="2007" name="Nature">
        <title>The grapevine genome sequence suggests ancestral hexaploidization in major angiosperm phyla.</title>
        <authorList>
            <consortium name="The French-Italian Public Consortium for Grapevine Genome Characterization."/>
            <person name="Jaillon O."/>
            <person name="Aury J.-M."/>
            <person name="Noel B."/>
            <person name="Policriti A."/>
            <person name="Clepet C."/>
            <person name="Casagrande A."/>
            <person name="Choisne N."/>
            <person name="Aubourg S."/>
            <person name="Vitulo N."/>
            <person name="Jubin C."/>
            <person name="Vezzi A."/>
            <person name="Legeai F."/>
            <person name="Hugueney P."/>
            <person name="Dasilva C."/>
            <person name="Horner D."/>
            <person name="Mica E."/>
            <person name="Jublot D."/>
            <person name="Poulain J."/>
            <person name="Bruyere C."/>
            <person name="Billault A."/>
            <person name="Segurens B."/>
            <person name="Gouyvenoux M."/>
            <person name="Ugarte E."/>
            <person name="Cattonaro F."/>
            <person name="Anthouard V."/>
            <person name="Vico V."/>
            <person name="Del Fabbro C."/>
            <person name="Alaux M."/>
            <person name="Di Gaspero G."/>
            <person name="Dumas V."/>
            <person name="Felice N."/>
            <person name="Paillard S."/>
            <person name="Juman I."/>
            <person name="Moroldo M."/>
            <person name="Scalabrin S."/>
            <person name="Canaguier A."/>
            <person name="Le Clainche I."/>
            <person name="Malacrida G."/>
            <person name="Durand E."/>
            <person name="Pesole G."/>
            <person name="Laucou V."/>
            <person name="Chatelet P."/>
            <person name="Merdinoglu D."/>
            <person name="Delledonne M."/>
            <person name="Pezzotti M."/>
            <person name="Lecharny A."/>
            <person name="Scarpelli C."/>
            <person name="Artiguenave F."/>
            <person name="Pe M.E."/>
            <person name="Valle G."/>
            <person name="Morgante M."/>
            <person name="Caboche M."/>
            <person name="Adam-Blondon A.-F."/>
            <person name="Weissenbach J."/>
            <person name="Quetier F."/>
            <person name="Wincker P."/>
        </authorList>
    </citation>
    <scope>NUCLEOTIDE SEQUENCE [LARGE SCALE GENOMIC DNA]</scope>
    <source>
        <strain evidence="8">cv. Pinot noir / PN40024</strain>
    </source>
</reference>
<organism evidence="7 8">
    <name type="scientific">Vitis vinifera</name>
    <name type="common">Grape</name>
    <dbReference type="NCBI Taxonomy" id="29760"/>
    <lineage>
        <taxon>Eukaryota</taxon>
        <taxon>Viridiplantae</taxon>
        <taxon>Streptophyta</taxon>
        <taxon>Embryophyta</taxon>
        <taxon>Tracheophyta</taxon>
        <taxon>Spermatophyta</taxon>
        <taxon>Magnoliopsida</taxon>
        <taxon>eudicotyledons</taxon>
        <taxon>Gunneridae</taxon>
        <taxon>Pentapetalae</taxon>
        <taxon>rosids</taxon>
        <taxon>Vitales</taxon>
        <taxon>Vitaceae</taxon>
        <taxon>Viteae</taxon>
        <taxon>Vitis</taxon>
    </lineage>
</organism>
<dbReference type="PANTHER" id="PTHR21355:SF0">
    <property type="entry name" value="G-PROTEIN COUPLED RECEPTOR-ASSOCIATED PROTEIN LMBRD2"/>
    <property type="match status" value="1"/>
</dbReference>
<keyword evidence="3 6" id="KW-0812">Transmembrane</keyword>
<dbReference type="OrthoDB" id="203099at2759"/>
<dbReference type="InParanoid" id="D7TRM0"/>
<protein>
    <submittedName>
        <fullName evidence="7">Uncharacterized protein</fullName>
    </submittedName>
</protein>
<feature type="transmembrane region" description="Helical" evidence="6">
    <location>
        <begin position="92"/>
        <end position="110"/>
    </location>
</feature>
<dbReference type="EMBL" id="FN596027">
    <property type="protein sequence ID" value="CBI33145.3"/>
    <property type="molecule type" value="Genomic_DNA"/>
</dbReference>
<proteinExistence type="inferred from homology"/>
<evidence type="ECO:0000313" key="7">
    <source>
        <dbReference type="EMBL" id="CBI33145.3"/>
    </source>
</evidence>
<name>D7TRM0_VITVI</name>
<comment type="similarity">
    <text evidence="2">Belongs to the LIMR family.</text>
</comment>
<feature type="transmembrane region" description="Helical" evidence="6">
    <location>
        <begin position="6"/>
        <end position="24"/>
    </location>
</feature>
<gene>
    <name evidence="7" type="ordered locus">VIT_07s0191g00150</name>
</gene>
<dbReference type="STRING" id="29760.D7TRM0"/>
<dbReference type="InterPro" id="IPR051584">
    <property type="entry name" value="GPCR-associated_LMBR1"/>
</dbReference>
<keyword evidence="4 6" id="KW-1133">Transmembrane helix</keyword>
<dbReference type="HOGENOM" id="CLU_1941928_0_0_1"/>
<dbReference type="eggNOG" id="KOG2296">
    <property type="taxonomic scope" value="Eukaryota"/>
</dbReference>
<evidence type="ECO:0000256" key="4">
    <source>
        <dbReference type="ARBA" id="ARBA00022989"/>
    </source>
</evidence>
<evidence type="ECO:0000256" key="1">
    <source>
        <dbReference type="ARBA" id="ARBA00004141"/>
    </source>
</evidence>
<dbReference type="Proteomes" id="UP000009183">
    <property type="component" value="Chromosome 7"/>
</dbReference>
<comment type="subcellular location">
    <subcellularLocation>
        <location evidence="1">Membrane</location>
        <topology evidence="1">Multi-pass membrane protein</topology>
    </subcellularLocation>
</comment>
<keyword evidence="5 6" id="KW-0472">Membrane</keyword>
<accession>D7TRM0</accession>
<dbReference type="PaxDb" id="29760-VIT_07s0191g00150.t01"/>
<evidence type="ECO:0000313" key="8">
    <source>
        <dbReference type="Proteomes" id="UP000009183"/>
    </source>
</evidence>
<evidence type="ECO:0000256" key="5">
    <source>
        <dbReference type="ARBA" id="ARBA00023136"/>
    </source>
</evidence>
<evidence type="ECO:0000256" key="6">
    <source>
        <dbReference type="SAM" id="Phobius"/>
    </source>
</evidence>
<evidence type="ECO:0000256" key="2">
    <source>
        <dbReference type="ARBA" id="ARBA00010487"/>
    </source>
</evidence>
<dbReference type="AlphaFoldDB" id="D7TRM0"/>
<dbReference type="GO" id="GO:0016020">
    <property type="term" value="C:membrane"/>
    <property type="evidence" value="ECO:0007669"/>
    <property type="project" value="UniProtKB-SubCell"/>
</dbReference>